<protein>
    <submittedName>
        <fullName evidence="2">Uncharacterized protein</fullName>
    </submittedName>
</protein>
<proteinExistence type="predicted"/>
<feature type="transmembrane region" description="Helical" evidence="1">
    <location>
        <begin position="67"/>
        <end position="94"/>
    </location>
</feature>
<dbReference type="EMBL" id="CP095353">
    <property type="protein sequence ID" value="XAG69586.1"/>
    <property type="molecule type" value="Genomic_DNA"/>
</dbReference>
<evidence type="ECO:0000313" key="2">
    <source>
        <dbReference type="EMBL" id="XAG69586.1"/>
    </source>
</evidence>
<keyword evidence="1" id="KW-0812">Transmembrane</keyword>
<sequence>MVANFLQKCVSAIKRTMFFYQNHSIALSTFSVLVFTSFCYFIVTSYFNNFGLDFFIFGGVSDLYQVALYQGLVIELILISQLFIIIPIVLYVSFKTLGELEVSSKNKPVKISKHFDVIRQKLFANATTLLEMWPLLMAAIVLLGLFSYTAFLLSLSKYSAEDVKNGFSARYSIETNKKLIPCLSVIGATSSYVFIWDDKTKMPSALPKPEIKTINLVVPPPPSNRAPSPNGNYKKKVELQRELQEKWSSKLEETCHKSVKWHEW</sequence>
<reference evidence="2" key="1">
    <citation type="submission" date="2022-03" db="EMBL/GenBank/DDBJ databases">
        <title>Sea Food Isolates.</title>
        <authorList>
            <person name="Li c."/>
        </authorList>
    </citation>
    <scope>NUCLEOTIDE SEQUENCE</scope>
    <source>
        <strain evidence="2">19CA06SA08-2</strain>
    </source>
</reference>
<evidence type="ECO:0000256" key="1">
    <source>
        <dbReference type="SAM" id="Phobius"/>
    </source>
</evidence>
<name>A0AAU6U7I9_UNCXX</name>
<keyword evidence="1" id="KW-0472">Membrane</keyword>
<keyword evidence="1" id="KW-1133">Transmembrane helix</keyword>
<organism evidence="2">
    <name type="scientific">bacterium 19CA06SA08-2</name>
    <dbReference type="NCBI Taxonomy" id="2920658"/>
    <lineage>
        <taxon>Bacteria</taxon>
    </lineage>
</organism>
<feature type="transmembrane region" description="Helical" evidence="1">
    <location>
        <begin position="24"/>
        <end position="47"/>
    </location>
</feature>
<gene>
    <name evidence="2" type="ORF">MRM75_00805</name>
</gene>
<dbReference type="AlphaFoldDB" id="A0AAU6U7I9"/>
<accession>A0AAU6U7I9</accession>
<feature type="transmembrane region" description="Helical" evidence="1">
    <location>
        <begin position="135"/>
        <end position="158"/>
    </location>
</feature>